<evidence type="ECO:0000256" key="2">
    <source>
        <dbReference type="ARBA" id="ARBA00009450"/>
    </source>
</evidence>
<sequence length="379" mass="39971">MRKLAPLVLVAVLSACARPSDGPTAGGFYNATSPQTNERIPVVRLSEAPMGPVSAVPLAYAASDPGLSVMRSGGFADTKLRRGDVIDVTILDPGEDGLFSSTESKTLNLGRFTVDSTGNVTLPFIGKQRVVDSSTEALQTRIVTGLKGSAVNPQAVVTVVDRPSSGVTVNGDVRSAGRFPLTARKERVLDAVALAGGAASDPGSATVTLMRGKQRATVPLQRVIDDSKQNVYLLPDDQIYVDKDSPTFTAFGAFKSVGEFEFEPGRLTLAQALGRAGGLLDDRADASNFYVLRNQPVYTQVAAANAKTAAPVVVSSKPVIYRVNMKDVSNLALMQRFQMMDGDIIYASNASLVDFAKLFNVYQKSVPTAAAPIPGSNGN</sequence>
<feature type="chain" id="PRO_5001583799" evidence="15">
    <location>
        <begin position="18"/>
        <end position="379"/>
    </location>
</feature>
<evidence type="ECO:0000256" key="10">
    <source>
        <dbReference type="ARBA" id="ARBA00023114"/>
    </source>
</evidence>
<dbReference type="KEGG" id="rei:IE4771_PD00458"/>
<dbReference type="OrthoDB" id="7198507at2"/>
<proteinExistence type="inferred from homology"/>
<keyword evidence="5" id="KW-0762">Sugar transport</keyword>
<keyword evidence="6" id="KW-0812">Transmembrane</keyword>
<dbReference type="InterPro" id="IPR003715">
    <property type="entry name" value="Poly_export_N"/>
</dbReference>
<keyword evidence="13" id="KW-0998">Cell outer membrane</keyword>
<dbReference type="Pfam" id="PF22461">
    <property type="entry name" value="SLBB_2"/>
    <property type="match status" value="1"/>
</dbReference>
<keyword evidence="10" id="KW-0626">Porin</keyword>
<dbReference type="InterPro" id="IPR019554">
    <property type="entry name" value="Soluble_ligand-bd"/>
</dbReference>
<dbReference type="InterPro" id="IPR049712">
    <property type="entry name" value="Poly_export"/>
</dbReference>
<keyword evidence="11" id="KW-0472">Membrane</keyword>
<keyword evidence="7 15" id="KW-0732">Signal</keyword>
<protein>
    <submittedName>
        <fullName evidence="19">Polysaccharide export protein</fullName>
    </submittedName>
</protein>
<evidence type="ECO:0000256" key="6">
    <source>
        <dbReference type="ARBA" id="ARBA00022692"/>
    </source>
</evidence>
<keyword evidence="19" id="KW-0614">Plasmid</keyword>
<dbReference type="GO" id="GO:0009279">
    <property type="term" value="C:cell outer membrane"/>
    <property type="evidence" value="ECO:0007669"/>
    <property type="project" value="UniProtKB-SubCell"/>
</dbReference>
<evidence type="ECO:0000256" key="15">
    <source>
        <dbReference type="SAM" id="SignalP"/>
    </source>
</evidence>
<dbReference type="RefSeq" id="WP_040142064.1">
    <property type="nucleotide sequence ID" value="NZ_CP006990.1"/>
</dbReference>
<evidence type="ECO:0000259" key="17">
    <source>
        <dbReference type="Pfam" id="PF10531"/>
    </source>
</evidence>
<dbReference type="Gene3D" id="3.30.1950.10">
    <property type="entry name" value="wza like domain"/>
    <property type="match status" value="1"/>
</dbReference>
<dbReference type="HOGENOM" id="CLU_038343_4_0_5"/>
<name>A0A060I7S0_RHIET</name>
<feature type="signal peptide" evidence="15">
    <location>
        <begin position="1"/>
        <end position="17"/>
    </location>
</feature>
<dbReference type="Pfam" id="PF10531">
    <property type="entry name" value="SLBB"/>
    <property type="match status" value="1"/>
</dbReference>
<dbReference type="EMBL" id="CP006990">
    <property type="protein sequence ID" value="AIC31013.1"/>
    <property type="molecule type" value="Genomic_DNA"/>
</dbReference>
<evidence type="ECO:0000313" key="19">
    <source>
        <dbReference type="EMBL" id="AIC31013.1"/>
    </source>
</evidence>
<evidence type="ECO:0000256" key="3">
    <source>
        <dbReference type="ARBA" id="ARBA00022448"/>
    </source>
</evidence>
<keyword evidence="8" id="KW-0625">Polysaccharide transport</keyword>
<evidence type="ECO:0000256" key="13">
    <source>
        <dbReference type="ARBA" id="ARBA00023237"/>
    </source>
</evidence>
<dbReference type="GO" id="GO:0006811">
    <property type="term" value="P:monoatomic ion transport"/>
    <property type="evidence" value="ECO:0007669"/>
    <property type="project" value="UniProtKB-KW"/>
</dbReference>
<keyword evidence="4" id="KW-1134">Transmembrane beta strand</keyword>
<accession>A0A060I7S0</accession>
<evidence type="ECO:0000256" key="12">
    <source>
        <dbReference type="ARBA" id="ARBA00023139"/>
    </source>
</evidence>
<dbReference type="GO" id="GO:0015159">
    <property type="term" value="F:polysaccharide transmembrane transporter activity"/>
    <property type="evidence" value="ECO:0007669"/>
    <property type="project" value="InterPro"/>
</dbReference>
<dbReference type="PROSITE" id="PS51257">
    <property type="entry name" value="PROKAR_LIPOPROTEIN"/>
    <property type="match status" value="1"/>
</dbReference>
<dbReference type="Pfam" id="PF02563">
    <property type="entry name" value="Poly_export"/>
    <property type="match status" value="1"/>
</dbReference>
<comment type="similarity">
    <text evidence="2">Belongs to the BexD/CtrA/VexA family.</text>
</comment>
<keyword evidence="14" id="KW-0449">Lipoprotein</keyword>
<evidence type="ECO:0000313" key="20">
    <source>
        <dbReference type="Proteomes" id="UP000027180"/>
    </source>
</evidence>
<organism evidence="19 20">
    <name type="scientific">Rhizobium etli bv. mimosae str. IE4771</name>
    <dbReference type="NCBI Taxonomy" id="1432050"/>
    <lineage>
        <taxon>Bacteria</taxon>
        <taxon>Pseudomonadati</taxon>
        <taxon>Pseudomonadota</taxon>
        <taxon>Alphaproteobacteria</taxon>
        <taxon>Hyphomicrobiales</taxon>
        <taxon>Rhizobiaceae</taxon>
        <taxon>Rhizobium/Agrobacterium group</taxon>
        <taxon>Rhizobium</taxon>
    </lineage>
</organism>
<comment type="subcellular location">
    <subcellularLocation>
        <location evidence="1">Cell outer membrane</location>
        <topology evidence="1">Multi-pass membrane protein</topology>
    </subcellularLocation>
</comment>
<geneLocation type="plasmid" evidence="19 20">
    <name>pRetIE4771d</name>
</geneLocation>
<dbReference type="InterPro" id="IPR054765">
    <property type="entry name" value="SLBB_dom"/>
</dbReference>
<dbReference type="Gene3D" id="3.10.560.10">
    <property type="entry name" value="Outer membrane lipoprotein wza domain like"/>
    <property type="match status" value="2"/>
</dbReference>
<keyword evidence="12" id="KW-0564">Palmitate</keyword>
<gene>
    <name evidence="19" type="ORF">IE4771_PD00458</name>
</gene>
<reference evidence="19 20" key="1">
    <citation type="submission" date="2013-12" db="EMBL/GenBank/DDBJ databases">
        <title>Complete genome sequence of Rhizobium etli bv. mimosae IE4771.</title>
        <authorList>
            <person name="Bustos P."/>
            <person name="Santamaria R.I."/>
            <person name="Lozano L."/>
            <person name="Ormeno-Orrillo E."/>
            <person name="Rogel M.A."/>
            <person name="Romero D."/>
            <person name="Cevallos M.A."/>
            <person name="Martinez-Romero E."/>
            <person name="Gonzalez V."/>
        </authorList>
    </citation>
    <scope>NUCLEOTIDE SEQUENCE [LARGE SCALE GENOMIC DNA]</scope>
    <source>
        <strain evidence="19 20">IE4771</strain>
        <plasmid evidence="20">Plasmid pRetIE4771d</plasmid>
    </source>
</reference>
<dbReference type="GO" id="GO:0046930">
    <property type="term" value="C:pore complex"/>
    <property type="evidence" value="ECO:0007669"/>
    <property type="project" value="UniProtKB-KW"/>
</dbReference>
<feature type="domain" description="SLBB" evidence="18">
    <location>
        <begin position="252"/>
        <end position="346"/>
    </location>
</feature>
<evidence type="ECO:0000256" key="1">
    <source>
        <dbReference type="ARBA" id="ARBA00004571"/>
    </source>
</evidence>
<evidence type="ECO:0000256" key="8">
    <source>
        <dbReference type="ARBA" id="ARBA00023047"/>
    </source>
</evidence>
<feature type="domain" description="Soluble ligand binding" evidence="17">
    <location>
        <begin position="167"/>
        <end position="214"/>
    </location>
</feature>
<evidence type="ECO:0000256" key="14">
    <source>
        <dbReference type="ARBA" id="ARBA00023288"/>
    </source>
</evidence>
<dbReference type="Proteomes" id="UP000027180">
    <property type="component" value="Plasmid pRetIE4771d"/>
</dbReference>
<evidence type="ECO:0000256" key="7">
    <source>
        <dbReference type="ARBA" id="ARBA00022729"/>
    </source>
</evidence>
<evidence type="ECO:0000256" key="4">
    <source>
        <dbReference type="ARBA" id="ARBA00022452"/>
    </source>
</evidence>
<evidence type="ECO:0000256" key="11">
    <source>
        <dbReference type="ARBA" id="ARBA00023136"/>
    </source>
</evidence>
<keyword evidence="9" id="KW-0406">Ion transport</keyword>
<evidence type="ECO:0000256" key="9">
    <source>
        <dbReference type="ARBA" id="ARBA00023065"/>
    </source>
</evidence>
<evidence type="ECO:0000259" key="18">
    <source>
        <dbReference type="Pfam" id="PF22461"/>
    </source>
</evidence>
<dbReference type="GO" id="GO:0015288">
    <property type="term" value="F:porin activity"/>
    <property type="evidence" value="ECO:0007669"/>
    <property type="project" value="UniProtKB-KW"/>
</dbReference>
<evidence type="ECO:0000256" key="5">
    <source>
        <dbReference type="ARBA" id="ARBA00022597"/>
    </source>
</evidence>
<dbReference type="PANTHER" id="PTHR33619:SF3">
    <property type="entry name" value="POLYSACCHARIDE EXPORT PROTEIN GFCE-RELATED"/>
    <property type="match status" value="1"/>
</dbReference>
<evidence type="ECO:0000259" key="16">
    <source>
        <dbReference type="Pfam" id="PF02563"/>
    </source>
</evidence>
<dbReference type="PANTHER" id="PTHR33619">
    <property type="entry name" value="POLYSACCHARIDE EXPORT PROTEIN GFCE-RELATED"/>
    <property type="match status" value="1"/>
</dbReference>
<keyword evidence="3" id="KW-0813">Transport</keyword>
<dbReference type="AlphaFoldDB" id="A0A060I7S0"/>
<feature type="domain" description="Polysaccharide export protein N-terminal" evidence="16">
    <location>
        <begin position="77"/>
        <end position="159"/>
    </location>
</feature>